<dbReference type="Pfam" id="PF06980">
    <property type="entry name" value="DUF1302"/>
    <property type="match status" value="1"/>
</dbReference>
<sequence length="606" mass="65865">MSHNNDKAGLPAKHALALAVGILGAQQVQAFQIDTGPNLTTSLESVAEYTSVYRTTAPEHIQSGGSNVFINNNDGSEYYDRGFVSNEFKLTSELHVRTEQDGLFVRGTAWYDTQLMDHDPSGDGFDTHNTDSDERFPSDLENRAGHRSRLLDAYLYTNRYIGERPVSVRLGRQVINWGEGIFYADGLNVINPVDIGRVVLPNASFKDALLPTNMVSGQFGLTDQLNIEGFYGLEWKGHELIPTGAFLNNQDYFGKGSNGVLVDLRNELGGLADLVPGLNGENGVVAGARYGKEHDARDDGQFGVAMRYLAEDWNNTEFSLYYLNYHSKVPFLQVQKGQSFACSGGTGGRFSDLCGLAQAFDPASVPLVDGLALLDSTYYDFIYPEDIRLFGLSASGTLGDTSLAGELTYRPNAPIEPAMTYELEQMAEGALGGGGASGGSIDLGEFGDGSANDPRRGIDLYKRHELYTGSVSAIHTFGPTAGLDDVMVLAEAAFNHVPGSLLDTVNYAYLDSFAWGYTLNLSGLYQDVRPNIDLMPAITFRQDVSGTSPALNENFIQGRKSATLELGAKYGQKLGGKLSYTSFWGARKDNALIDRDHVALNVSYSF</sequence>
<organism evidence="2 3">
    <name type="scientific">Aquipseudomonas ullengensis</name>
    <dbReference type="NCBI Taxonomy" id="2759166"/>
    <lineage>
        <taxon>Bacteria</taxon>
        <taxon>Pseudomonadati</taxon>
        <taxon>Pseudomonadota</taxon>
        <taxon>Gammaproteobacteria</taxon>
        <taxon>Pseudomonadales</taxon>
        <taxon>Pseudomonadaceae</taxon>
        <taxon>Aquipseudomonas</taxon>
    </lineage>
</organism>
<dbReference type="EMBL" id="JACJUD010000003">
    <property type="protein sequence ID" value="MBB2495285.1"/>
    <property type="molecule type" value="Genomic_DNA"/>
</dbReference>
<evidence type="ECO:0000313" key="2">
    <source>
        <dbReference type="EMBL" id="MBB2495285.1"/>
    </source>
</evidence>
<keyword evidence="3" id="KW-1185">Reference proteome</keyword>
<dbReference type="RefSeq" id="WP_183088844.1">
    <property type="nucleotide sequence ID" value="NZ_JACJUD010000003.1"/>
</dbReference>
<dbReference type="InterPro" id="IPR010727">
    <property type="entry name" value="DUF1302"/>
</dbReference>
<name>A0A7W4QAC0_9GAMM</name>
<evidence type="ECO:0000313" key="3">
    <source>
        <dbReference type="Proteomes" id="UP000542720"/>
    </source>
</evidence>
<feature type="region of interest" description="Disordered" evidence="1">
    <location>
        <begin position="121"/>
        <end position="141"/>
    </location>
</feature>
<dbReference type="AlphaFoldDB" id="A0A7W4QAC0"/>
<gene>
    <name evidence="2" type="ORF">H3H51_09675</name>
</gene>
<accession>A0A7W4QAC0</accession>
<proteinExistence type="predicted"/>
<reference evidence="2 3" key="1">
    <citation type="submission" date="2020-08" db="EMBL/GenBank/DDBJ databases">
        <authorList>
            <person name="Kim C.M."/>
        </authorList>
    </citation>
    <scope>NUCLEOTIDE SEQUENCE [LARGE SCALE GENOMIC DNA]</scope>
    <source>
        <strain evidence="2 3">UL070</strain>
    </source>
</reference>
<protein>
    <submittedName>
        <fullName evidence="2">DUF1302 domain-containing protein</fullName>
    </submittedName>
</protein>
<evidence type="ECO:0000256" key="1">
    <source>
        <dbReference type="SAM" id="MobiDB-lite"/>
    </source>
</evidence>
<dbReference type="Proteomes" id="UP000542720">
    <property type="component" value="Unassembled WGS sequence"/>
</dbReference>
<comment type="caution">
    <text evidence="2">The sequence shown here is derived from an EMBL/GenBank/DDBJ whole genome shotgun (WGS) entry which is preliminary data.</text>
</comment>